<dbReference type="EMBL" id="BA000028">
    <property type="protein sequence ID" value="BAC12920.1"/>
    <property type="molecule type" value="Genomic_DNA"/>
</dbReference>
<evidence type="ECO:0000313" key="3">
    <source>
        <dbReference type="Proteomes" id="UP000000822"/>
    </source>
</evidence>
<dbReference type="eggNOG" id="COG4329">
    <property type="taxonomic scope" value="Bacteria"/>
</dbReference>
<feature type="transmembrane region" description="Helical" evidence="1">
    <location>
        <begin position="132"/>
        <end position="155"/>
    </location>
</feature>
<keyword evidence="1" id="KW-0472">Membrane</keyword>
<dbReference type="RefSeq" id="WP_011065366.1">
    <property type="nucleotide sequence ID" value="NC_004193.1"/>
</dbReference>
<name>Q8CUZ3_OCEIH</name>
<reference evidence="2 3" key="1">
    <citation type="journal article" date="2001" name="FEMS Microbiol. Lett.">
        <title>Oceanobacillus iheyensis gen. nov., sp. nov., a deep-sea extremely halotolerant and alkaliphilic species isolated from a depth of 1050 m on the Iheya Ridge.</title>
        <authorList>
            <person name="Lu J."/>
            <person name="Nogi Y."/>
            <person name="Takami H."/>
        </authorList>
    </citation>
    <scope>NUCLEOTIDE SEQUENCE [LARGE SCALE GENOMIC DNA]</scope>
    <source>
        <strain evidence="3">DSM 14371 / CIP 107618 / JCM 11309 / KCTC 3954 / HTE831</strain>
    </source>
</reference>
<keyword evidence="1" id="KW-1133">Transmembrane helix</keyword>
<sequence>MGILSKNVSETSLYSTKSKYAGRNFLSGLLFGIGLVAFIDEVVFHQLLQWHHFYDRSTTEIGLISDGLFHAFSWFATIGGLFLFADLRRRNAFWLKRWIGSVLLGAGLFQLYDGTVQHKIMNLHQIRYVDNVIIYDIVWNSIAGLLIVIGAILVFQTRRKSNPLKGMNLDE</sequence>
<protein>
    <submittedName>
        <fullName evidence="2">Hypothetical conserved protein</fullName>
    </submittedName>
</protein>
<dbReference type="Proteomes" id="UP000000822">
    <property type="component" value="Chromosome"/>
</dbReference>
<evidence type="ECO:0000313" key="2">
    <source>
        <dbReference type="EMBL" id="BAC12920.1"/>
    </source>
</evidence>
<organism evidence="2 3">
    <name type="scientific">Oceanobacillus iheyensis (strain DSM 14371 / CIP 107618 / JCM 11309 / KCTC 3954 / HTE831)</name>
    <dbReference type="NCBI Taxonomy" id="221109"/>
    <lineage>
        <taxon>Bacteria</taxon>
        <taxon>Bacillati</taxon>
        <taxon>Bacillota</taxon>
        <taxon>Bacilli</taxon>
        <taxon>Bacillales</taxon>
        <taxon>Bacillaceae</taxon>
        <taxon>Oceanobacillus</taxon>
    </lineage>
</organism>
<dbReference type="InterPro" id="IPR018719">
    <property type="entry name" value="DUF2243_membrane"/>
</dbReference>
<reference evidence="2 3" key="2">
    <citation type="journal article" date="2002" name="Nucleic Acids Res.">
        <title>Genome sequence of Oceanobacillus iheyensis isolated from the Iheya Ridge and its unexpected adaptive capabilities to extreme environments.</title>
        <authorList>
            <person name="Takami H."/>
            <person name="Takaki Y."/>
            <person name="Uchiyama I."/>
        </authorList>
    </citation>
    <scope>NUCLEOTIDE SEQUENCE [LARGE SCALE GENOMIC DNA]</scope>
    <source>
        <strain evidence="3">DSM 14371 / CIP 107618 / JCM 11309 / KCTC 3954 / HTE831</strain>
    </source>
</reference>
<keyword evidence="3" id="KW-1185">Reference proteome</keyword>
<feature type="transmembrane region" description="Helical" evidence="1">
    <location>
        <begin position="68"/>
        <end position="87"/>
    </location>
</feature>
<dbReference type="HOGENOM" id="CLU_118115_1_0_9"/>
<gene>
    <name evidence="2" type="ordered locus">OB0964</name>
</gene>
<evidence type="ECO:0000256" key="1">
    <source>
        <dbReference type="SAM" id="Phobius"/>
    </source>
</evidence>
<dbReference type="STRING" id="221109.gene:10733202"/>
<feature type="transmembrane region" description="Helical" evidence="1">
    <location>
        <begin position="25"/>
        <end position="48"/>
    </location>
</feature>
<keyword evidence="1" id="KW-0812">Transmembrane</keyword>
<accession>Q8CUZ3</accession>
<feature type="transmembrane region" description="Helical" evidence="1">
    <location>
        <begin position="94"/>
        <end position="112"/>
    </location>
</feature>
<dbReference type="Pfam" id="PF10002">
    <property type="entry name" value="DUF2243"/>
    <property type="match status" value="1"/>
</dbReference>
<dbReference type="KEGG" id="oih:OB0964"/>
<proteinExistence type="predicted"/>
<dbReference type="AlphaFoldDB" id="Q8CUZ3"/>